<proteinExistence type="inferred from homology"/>
<evidence type="ECO:0000256" key="3">
    <source>
        <dbReference type="ARBA" id="ARBA00022840"/>
    </source>
</evidence>
<reference evidence="5" key="1">
    <citation type="journal article" date="2020" name="mSystems">
        <title>Genome- and Community-Level Interaction Insights into Carbon Utilization and Element Cycling Functions of Hydrothermarchaeota in Hydrothermal Sediment.</title>
        <authorList>
            <person name="Zhou Z."/>
            <person name="Liu Y."/>
            <person name="Xu W."/>
            <person name="Pan J."/>
            <person name="Luo Z.H."/>
            <person name="Li M."/>
        </authorList>
    </citation>
    <scope>NUCLEOTIDE SEQUENCE [LARGE SCALE GENOMIC DNA]</scope>
    <source>
        <strain evidence="5">SpSt-258</strain>
    </source>
</reference>
<dbReference type="GO" id="GO:0005524">
    <property type="term" value="F:ATP binding"/>
    <property type="evidence" value="ECO:0007669"/>
    <property type="project" value="UniProtKB-KW"/>
</dbReference>
<dbReference type="Pfam" id="PF00004">
    <property type="entry name" value="AAA"/>
    <property type="match status" value="1"/>
</dbReference>
<dbReference type="InterPro" id="IPR003593">
    <property type="entry name" value="AAA+_ATPase"/>
</dbReference>
<keyword evidence="3 5" id="KW-0067">ATP-binding</keyword>
<evidence type="ECO:0000259" key="4">
    <source>
        <dbReference type="SMART" id="SM00382"/>
    </source>
</evidence>
<protein>
    <submittedName>
        <fullName evidence="5">ATP-binding protein</fullName>
    </submittedName>
</protein>
<feature type="domain" description="AAA+ ATPase" evidence="4">
    <location>
        <begin position="82"/>
        <end position="216"/>
    </location>
</feature>
<dbReference type="GO" id="GO:0016887">
    <property type="term" value="F:ATP hydrolysis activity"/>
    <property type="evidence" value="ECO:0007669"/>
    <property type="project" value="InterPro"/>
</dbReference>
<dbReference type="InterPro" id="IPR003959">
    <property type="entry name" value="ATPase_AAA_core"/>
</dbReference>
<name>A0A7V0Z7L3_UNCW3</name>
<gene>
    <name evidence="5" type="ORF">ENP86_11305</name>
</gene>
<evidence type="ECO:0000313" key="5">
    <source>
        <dbReference type="EMBL" id="HDY60112.1"/>
    </source>
</evidence>
<keyword evidence="2" id="KW-0547">Nucleotide-binding</keyword>
<dbReference type="SMART" id="SM00382">
    <property type="entry name" value="AAA"/>
    <property type="match status" value="1"/>
</dbReference>
<dbReference type="Gene3D" id="3.40.50.300">
    <property type="entry name" value="P-loop containing nucleotide triphosphate hydrolases"/>
    <property type="match status" value="1"/>
</dbReference>
<dbReference type="Gene3D" id="1.10.8.60">
    <property type="match status" value="1"/>
</dbReference>
<dbReference type="EMBL" id="DSKY01000022">
    <property type="protein sequence ID" value="HDY60112.1"/>
    <property type="molecule type" value="Genomic_DNA"/>
</dbReference>
<dbReference type="AlphaFoldDB" id="A0A7V0Z7L3"/>
<sequence length="302" mass="34917">MVGKGKINLEEKVESPNWMRRLFKREEQEISPLEVHEPVLTLDQIVLDPDKKREIMRLLYQAKSRDSIFKNWGLDETIKYGKAITMLFYGPSGTGKTATCEAIAHYLDKKIGIANYAGILISWVGDSEKSLVLVFEQAKKEDCVLVFDEADALFGTRLYEHHSTDSMLNFMTNILMQEIERFEGVVVLTTNRKVVIDEAFARRIILKLKFDIPDANERTKIWRILISPKTPLDKDVDFERLGKYYELTGGEIKYAILNAVMDCASRNKKRLTMSILMEFAEKEMEKKNRTQRRLGFYAGLIN</sequence>
<comment type="similarity">
    <text evidence="1">Belongs to the AAA ATPase family.</text>
</comment>
<dbReference type="SUPFAM" id="SSF52540">
    <property type="entry name" value="P-loop containing nucleoside triphosphate hydrolases"/>
    <property type="match status" value="1"/>
</dbReference>
<accession>A0A7V0Z7L3</accession>
<dbReference type="PANTHER" id="PTHR23073">
    <property type="entry name" value="26S PROTEASOME REGULATORY SUBUNIT"/>
    <property type="match status" value="1"/>
</dbReference>
<organism evidence="5">
    <name type="scientific">candidate division WOR-3 bacterium</name>
    <dbReference type="NCBI Taxonomy" id="2052148"/>
    <lineage>
        <taxon>Bacteria</taxon>
        <taxon>Bacteria division WOR-3</taxon>
    </lineage>
</organism>
<comment type="caution">
    <text evidence="5">The sequence shown here is derived from an EMBL/GenBank/DDBJ whole genome shotgun (WGS) entry which is preliminary data.</text>
</comment>
<dbReference type="InterPro" id="IPR027417">
    <property type="entry name" value="P-loop_NTPase"/>
</dbReference>
<dbReference type="InterPro" id="IPR050221">
    <property type="entry name" value="26S_Proteasome_ATPase"/>
</dbReference>
<dbReference type="CDD" id="cd19481">
    <property type="entry name" value="RecA-like_protease"/>
    <property type="match status" value="1"/>
</dbReference>
<evidence type="ECO:0000256" key="1">
    <source>
        <dbReference type="ARBA" id="ARBA00006914"/>
    </source>
</evidence>
<evidence type="ECO:0000256" key="2">
    <source>
        <dbReference type="ARBA" id="ARBA00022741"/>
    </source>
</evidence>